<protein>
    <submittedName>
        <fullName evidence="2">Uncharacterized protein</fullName>
    </submittedName>
</protein>
<dbReference type="InParanoid" id="D8M3F8"/>
<dbReference type="Proteomes" id="UP000008312">
    <property type="component" value="Unassembled WGS sequence"/>
</dbReference>
<proteinExistence type="predicted"/>
<feature type="region of interest" description="Disordered" evidence="1">
    <location>
        <begin position="131"/>
        <end position="167"/>
    </location>
</feature>
<dbReference type="GeneID" id="24919711"/>
<sequence length="178" mass="20609">MESSSQSIFELCKELESALMGKQVRLPIIAYKHILHVREDVLPYTPFDEKELLYHIKDVIIIENDVDSPKVLSKVCRLYGDVLKTAERRENNIKLLNLLYLLSKSNCCQKKHRKRLFPYSLENSWFSPSLKDAPEQPSYQDDGGQSCWKTSVAPKVDSSPEEKNDFYPSVSKKSYLTF</sequence>
<dbReference type="RefSeq" id="XP_012896479.1">
    <property type="nucleotide sequence ID" value="XM_013041025.1"/>
</dbReference>
<name>D8M3F8_BLAHO</name>
<evidence type="ECO:0000256" key="1">
    <source>
        <dbReference type="SAM" id="MobiDB-lite"/>
    </source>
</evidence>
<organism evidence="2">
    <name type="scientific">Blastocystis hominis</name>
    <dbReference type="NCBI Taxonomy" id="12968"/>
    <lineage>
        <taxon>Eukaryota</taxon>
        <taxon>Sar</taxon>
        <taxon>Stramenopiles</taxon>
        <taxon>Bigyra</taxon>
        <taxon>Opalozoa</taxon>
        <taxon>Opalinata</taxon>
        <taxon>Blastocystidae</taxon>
        <taxon>Blastocystis</taxon>
    </lineage>
</organism>
<evidence type="ECO:0000313" key="3">
    <source>
        <dbReference type="Proteomes" id="UP000008312"/>
    </source>
</evidence>
<dbReference type="AlphaFoldDB" id="D8M3F8"/>
<reference evidence="2" key="1">
    <citation type="submission" date="2010-02" db="EMBL/GenBank/DDBJ databases">
        <title>Sequencing and annotation of the Blastocystis hominis genome.</title>
        <authorList>
            <person name="Wincker P."/>
        </authorList>
    </citation>
    <scope>NUCLEOTIDE SEQUENCE</scope>
    <source>
        <strain evidence="2">Singapore isolate B</strain>
    </source>
</reference>
<dbReference type="EMBL" id="FN668650">
    <property type="protein sequence ID" value="CBK22431.2"/>
    <property type="molecule type" value="Genomic_DNA"/>
</dbReference>
<gene>
    <name evidence="2" type="ORF">GSBLH_T00002554001</name>
</gene>
<evidence type="ECO:0000313" key="2">
    <source>
        <dbReference type="EMBL" id="CBK22431.2"/>
    </source>
</evidence>
<accession>D8M3F8</accession>
<keyword evidence="3" id="KW-1185">Reference proteome</keyword>